<protein>
    <submittedName>
        <fullName evidence="2">Uncharacterized protein</fullName>
    </submittedName>
</protein>
<accession>A0A6C0IT61</accession>
<evidence type="ECO:0000313" key="2">
    <source>
        <dbReference type="EMBL" id="QHT96388.1"/>
    </source>
</evidence>
<feature type="transmembrane region" description="Helical" evidence="1">
    <location>
        <begin position="43"/>
        <end position="62"/>
    </location>
</feature>
<feature type="transmembrane region" description="Helical" evidence="1">
    <location>
        <begin position="68"/>
        <end position="85"/>
    </location>
</feature>
<proteinExistence type="predicted"/>
<keyword evidence="1" id="KW-0472">Membrane</keyword>
<organism evidence="2">
    <name type="scientific">viral metagenome</name>
    <dbReference type="NCBI Taxonomy" id="1070528"/>
    <lineage>
        <taxon>unclassified sequences</taxon>
        <taxon>metagenomes</taxon>
        <taxon>organismal metagenomes</taxon>
    </lineage>
</organism>
<evidence type="ECO:0000256" key="1">
    <source>
        <dbReference type="SAM" id="Phobius"/>
    </source>
</evidence>
<sequence>MLVKKILYFEILLFFSYIFYRILSKKFKLRVKAKDINRHTKDIIDLLLYGLIIFLLVFYQNNGTQFDLKYVLLFIISLVLFGLLLEIPGVGDTVPNFKSWRPTKFIGMIILIIISFYCGTECLVLNNRNINLILIMLSILLVKFVTKYKKNIKLIFHPHHWQIFGFLSLFVIPNNINTKVLSAIYLSFFAHGIIAHSAASIFKN</sequence>
<feature type="transmembrane region" description="Helical" evidence="1">
    <location>
        <begin position="6"/>
        <end position="23"/>
    </location>
</feature>
<feature type="transmembrane region" description="Helical" evidence="1">
    <location>
        <begin position="105"/>
        <end position="124"/>
    </location>
</feature>
<feature type="transmembrane region" description="Helical" evidence="1">
    <location>
        <begin position="182"/>
        <end position="202"/>
    </location>
</feature>
<dbReference type="EMBL" id="MN740256">
    <property type="protein sequence ID" value="QHT96388.1"/>
    <property type="molecule type" value="Genomic_DNA"/>
</dbReference>
<dbReference type="AlphaFoldDB" id="A0A6C0IT61"/>
<keyword evidence="1" id="KW-1133">Transmembrane helix</keyword>
<reference evidence="2" key="1">
    <citation type="journal article" date="2020" name="Nature">
        <title>Giant virus diversity and host interactions through global metagenomics.</title>
        <authorList>
            <person name="Schulz F."/>
            <person name="Roux S."/>
            <person name="Paez-Espino D."/>
            <person name="Jungbluth S."/>
            <person name="Walsh D.A."/>
            <person name="Denef V.J."/>
            <person name="McMahon K.D."/>
            <person name="Konstantinidis K.T."/>
            <person name="Eloe-Fadrosh E.A."/>
            <person name="Kyrpides N.C."/>
            <person name="Woyke T."/>
        </authorList>
    </citation>
    <scope>NUCLEOTIDE SEQUENCE</scope>
    <source>
        <strain evidence="2">GVMAG-M-3300024302-11</strain>
    </source>
</reference>
<name>A0A6C0IT61_9ZZZZ</name>
<keyword evidence="1" id="KW-0812">Transmembrane</keyword>